<organism evidence="2 3">
    <name type="scientific">Nonomuraea salmonea</name>
    <dbReference type="NCBI Taxonomy" id="46181"/>
    <lineage>
        <taxon>Bacteria</taxon>
        <taxon>Bacillati</taxon>
        <taxon>Actinomycetota</taxon>
        <taxon>Actinomycetes</taxon>
        <taxon>Streptosporangiales</taxon>
        <taxon>Streptosporangiaceae</taxon>
        <taxon>Nonomuraea</taxon>
    </lineage>
</organism>
<comment type="caution">
    <text evidence="2">The sequence shown here is derived from an EMBL/GenBank/DDBJ whole genome shotgun (WGS) entry which is preliminary data.</text>
</comment>
<feature type="transmembrane region" description="Helical" evidence="1">
    <location>
        <begin position="226"/>
        <end position="248"/>
    </location>
</feature>
<gene>
    <name evidence="2" type="ORF">ACFFR3_40725</name>
</gene>
<dbReference type="RefSeq" id="WP_379484869.1">
    <property type="nucleotide sequence ID" value="NZ_JBHMCF010000046.1"/>
</dbReference>
<feature type="transmembrane region" description="Helical" evidence="1">
    <location>
        <begin position="180"/>
        <end position="206"/>
    </location>
</feature>
<feature type="transmembrane region" description="Helical" evidence="1">
    <location>
        <begin position="59"/>
        <end position="84"/>
    </location>
</feature>
<keyword evidence="3" id="KW-1185">Reference proteome</keyword>
<feature type="transmembrane region" description="Helical" evidence="1">
    <location>
        <begin position="148"/>
        <end position="173"/>
    </location>
</feature>
<protein>
    <recommendedName>
        <fullName evidence="4">ABC transporter permease</fullName>
    </recommendedName>
</protein>
<sequence>MTTQTAIQLPQRVTFGRLLRVEARKLLDTRTSLIMTAVLVVVAVALVAGRGVVTETADLFMLAGTAGTVFGILLPVLGILSITGEWQHRTALTTFTLEPRRARVLVAKCVSVLVAAVLACLLAVLVAVPTTAVVASVGGVEATWGLEAHVLVGWIATTVLLTAEGLALGLLLLNAPAAIVIYLVSPMVGSFAAQLGAGGKAVAQWLDLNSTSDVLMSDDVTAGGLARLAASVAFWIAVPAAVGTLRVLKRDVT</sequence>
<evidence type="ECO:0000313" key="3">
    <source>
        <dbReference type="Proteomes" id="UP001589568"/>
    </source>
</evidence>
<evidence type="ECO:0008006" key="4">
    <source>
        <dbReference type="Google" id="ProtNLM"/>
    </source>
</evidence>
<reference evidence="2 3" key="1">
    <citation type="submission" date="2024-09" db="EMBL/GenBank/DDBJ databases">
        <authorList>
            <person name="Sun Q."/>
            <person name="Mori K."/>
        </authorList>
    </citation>
    <scope>NUCLEOTIDE SEQUENCE [LARGE SCALE GENOMIC DNA]</scope>
    <source>
        <strain evidence="2 3">JCM 3324</strain>
    </source>
</reference>
<evidence type="ECO:0000256" key="1">
    <source>
        <dbReference type="SAM" id="Phobius"/>
    </source>
</evidence>
<feature type="transmembrane region" description="Helical" evidence="1">
    <location>
        <begin position="33"/>
        <end position="53"/>
    </location>
</feature>
<keyword evidence="1" id="KW-0812">Transmembrane</keyword>
<keyword evidence="1" id="KW-0472">Membrane</keyword>
<accession>A0ABV5P1M3</accession>
<name>A0ABV5P1M3_9ACTN</name>
<dbReference type="Proteomes" id="UP001589568">
    <property type="component" value="Unassembled WGS sequence"/>
</dbReference>
<dbReference type="EMBL" id="JBHMCF010000046">
    <property type="protein sequence ID" value="MFB9475854.1"/>
    <property type="molecule type" value="Genomic_DNA"/>
</dbReference>
<proteinExistence type="predicted"/>
<evidence type="ECO:0000313" key="2">
    <source>
        <dbReference type="EMBL" id="MFB9475854.1"/>
    </source>
</evidence>
<feature type="transmembrane region" description="Helical" evidence="1">
    <location>
        <begin position="105"/>
        <end position="128"/>
    </location>
</feature>
<keyword evidence="1" id="KW-1133">Transmembrane helix</keyword>